<protein>
    <submittedName>
        <fullName evidence="1">Integrase catalytic subunit</fullName>
    </submittedName>
</protein>
<proteinExistence type="predicted"/>
<dbReference type="AlphaFoldDB" id="A0A068CMD4"/>
<dbReference type="EMBL" id="KF724901">
    <property type="protein sequence ID" value="AID21757.1"/>
    <property type="molecule type" value="Genomic_DNA"/>
</dbReference>
<gene>
    <name evidence="1" type="primary">insB</name>
</gene>
<evidence type="ECO:0000313" key="1">
    <source>
        <dbReference type="EMBL" id="AID21743.1"/>
    </source>
</evidence>
<dbReference type="EMBL" id="KF724900">
    <property type="protein sequence ID" value="AID21743.1"/>
    <property type="molecule type" value="Genomic_DNA"/>
</dbReference>
<accession>A0A068CMD4</accession>
<reference evidence="1" key="1">
    <citation type="journal article" date="2014" name="MBio">
        <title>An Asian origin of virulent Aeromonas hydrophila responsible for disease epidemics in United States-farmed catfish.</title>
        <authorList>
            <person name="Hossain M.J."/>
            <person name="Sun D."/>
            <person name="McGarey D.J."/>
            <person name="Wrenn S."/>
            <person name="Alexander L.M."/>
            <person name="Martino M.E."/>
            <person name="Xing Y."/>
            <person name="Terhune J.S."/>
            <person name="Liles M.R."/>
        </authorList>
    </citation>
    <scope>NUCLEOTIDE SEQUENCE</scope>
    <source>
        <strain evidence="1">S04-690</strain>
        <strain evidence="2">ZC1</strain>
    </source>
</reference>
<sequence>MSHPNGDFEPLILLLARRQWALMPVIEARERDLQHTTDIGNGIEVLLVGYPRVLGSDS</sequence>
<organism evidence="1">
    <name type="scientific">Aeromonas hydrophila</name>
    <dbReference type="NCBI Taxonomy" id="644"/>
    <lineage>
        <taxon>Bacteria</taxon>
        <taxon>Pseudomonadati</taxon>
        <taxon>Pseudomonadota</taxon>
        <taxon>Gammaproteobacteria</taxon>
        <taxon>Aeromonadales</taxon>
        <taxon>Aeromonadaceae</taxon>
        <taxon>Aeromonas</taxon>
    </lineage>
</organism>
<evidence type="ECO:0000313" key="2">
    <source>
        <dbReference type="EMBL" id="AID21757.1"/>
    </source>
</evidence>
<name>A0A068CMD4_AERHY</name>